<protein>
    <submittedName>
        <fullName evidence="1">Uncharacterized protein</fullName>
    </submittedName>
</protein>
<feature type="non-terminal residue" evidence="1">
    <location>
        <position position="64"/>
    </location>
</feature>
<feature type="non-terminal residue" evidence="1">
    <location>
        <position position="1"/>
    </location>
</feature>
<organism evidence="1 2">
    <name type="scientific">Diploptera punctata</name>
    <name type="common">Pacific beetle cockroach</name>
    <dbReference type="NCBI Taxonomy" id="6984"/>
    <lineage>
        <taxon>Eukaryota</taxon>
        <taxon>Metazoa</taxon>
        <taxon>Ecdysozoa</taxon>
        <taxon>Arthropoda</taxon>
        <taxon>Hexapoda</taxon>
        <taxon>Insecta</taxon>
        <taxon>Pterygota</taxon>
        <taxon>Neoptera</taxon>
        <taxon>Polyneoptera</taxon>
        <taxon>Dictyoptera</taxon>
        <taxon>Blattodea</taxon>
        <taxon>Blaberoidea</taxon>
        <taxon>Blaberidae</taxon>
        <taxon>Diplopterinae</taxon>
        <taxon>Diploptera</taxon>
    </lineage>
</organism>
<reference evidence="1" key="1">
    <citation type="journal article" date="2023" name="IScience">
        <title>Live-bearing cockroach genome reveals convergent evolutionary mechanisms linked to viviparity in insects and beyond.</title>
        <authorList>
            <person name="Fouks B."/>
            <person name="Harrison M.C."/>
            <person name="Mikhailova A.A."/>
            <person name="Marchal E."/>
            <person name="English S."/>
            <person name="Carruthers M."/>
            <person name="Jennings E.C."/>
            <person name="Chiamaka E.L."/>
            <person name="Frigard R.A."/>
            <person name="Pippel M."/>
            <person name="Attardo G.M."/>
            <person name="Benoit J.B."/>
            <person name="Bornberg-Bauer E."/>
            <person name="Tobe S.S."/>
        </authorList>
    </citation>
    <scope>NUCLEOTIDE SEQUENCE</scope>
    <source>
        <strain evidence="1">Stay&amp;Tobe</strain>
    </source>
</reference>
<dbReference type="EMBL" id="JASPKZ010008586">
    <property type="protein sequence ID" value="KAJ9579225.1"/>
    <property type="molecule type" value="Genomic_DNA"/>
</dbReference>
<name>A0AAD7ZF73_DIPPU</name>
<evidence type="ECO:0000313" key="1">
    <source>
        <dbReference type="EMBL" id="KAJ9579225.1"/>
    </source>
</evidence>
<evidence type="ECO:0000313" key="2">
    <source>
        <dbReference type="Proteomes" id="UP001233999"/>
    </source>
</evidence>
<gene>
    <name evidence="1" type="ORF">L9F63_024668</name>
</gene>
<accession>A0AAD7ZF73</accession>
<dbReference type="AlphaFoldDB" id="A0AAD7ZF73"/>
<sequence length="64" mass="7227">VCRPSLGRTIYSRKLAGVQISVCSSVHSDVNIKPEDEHNDTFPKSYFLLEVNTKIKESGRYLSL</sequence>
<proteinExistence type="predicted"/>
<reference evidence="1" key="2">
    <citation type="submission" date="2023-05" db="EMBL/GenBank/DDBJ databases">
        <authorList>
            <person name="Fouks B."/>
        </authorList>
    </citation>
    <scope>NUCLEOTIDE SEQUENCE</scope>
    <source>
        <strain evidence="1">Stay&amp;Tobe</strain>
        <tissue evidence="1">Testes</tissue>
    </source>
</reference>
<keyword evidence="2" id="KW-1185">Reference proteome</keyword>
<comment type="caution">
    <text evidence="1">The sequence shown here is derived from an EMBL/GenBank/DDBJ whole genome shotgun (WGS) entry which is preliminary data.</text>
</comment>
<dbReference type="Proteomes" id="UP001233999">
    <property type="component" value="Unassembled WGS sequence"/>
</dbReference>